<dbReference type="InterPro" id="IPR010998">
    <property type="entry name" value="Integrase_recombinase_N"/>
</dbReference>
<dbReference type="EMBL" id="JBFNXR010000017">
    <property type="protein sequence ID" value="MEW9854101.1"/>
    <property type="molecule type" value="Genomic_DNA"/>
</dbReference>
<comment type="caution">
    <text evidence="8">The sequence shown here is derived from an EMBL/GenBank/DDBJ whole genome shotgun (WGS) entry which is preliminary data.</text>
</comment>
<dbReference type="RefSeq" id="WP_367769095.1">
    <property type="nucleotide sequence ID" value="NZ_JBFNXR010000017.1"/>
</dbReference>
<dbReference type="Gene3D" id="1.10.443.10">
    <property type="entry name" value="Intergrase catalytic core"/>
    <property type="match status" value="1"/>
</dbReference>
<dbReference type="InterPro" id="IPR044068">
    <property type="entry name" value="CB"/>
</dbReference>
<dbReference type="Proteomes" id="UP001556118">
    <property type="component" value="Unassembled WGS sequence"/>
</dbReference>
<feature type="domain" description="Tyr recombinase" evidence="6">
    <location>
        <begin position="350"/>
        <end position="564"/>
    </location>
</feature>
<reference evidence="8 9" key="1">
    <citation type="submission" date="2024-06" db="EMBL/GenBank/DDBJ databases">
        <title>Novosphingobium rhizovicinus M1R2S20.</title>
        <authorList>
            <person name="Sun J.-Q."/>
        </authorList>
    </citation>
    <scope>NUCLEOTIDE SEQUENCE [LARGE SCALE GENOMIC DNA]</scope>
    <source>
        <strain evidence="8 9">M1R2S20</strain>
    </source>
</reference>
<evidence type="ECO:0000313" key="9">
    <source>
        <dbReference type="Proteomes" id="UP001556118"/>
    </source>
</evidence>
<evidence type="ECO:0000259" key="7">
    <source>
        <dbReference type="PROSITE" id="PS51900"/>
    </source>
</evidence>
<evidence type="ECO:0000256" key="3">
    <source>
        <dbReference type="ARBA" id="ARBA00023125"/>
    </source>
</evidence>
<dbReference type="InterPro" id="IPR046668">
    <property type="entry name" value="DUF6538"/>
</dbReference>
<name>A0ABV3R7N0_9SPHN</name>
<gene>
    <name evidence="8" type="ORF">ABUH87_02745</name>
</gene>
<keyword evidence="9" id="KW-1185">Reference proteome</keyword>
<dbReference type="InterPro" id="IPR050090">
    <property type="entry name" value="Tyrosine_recombinase_XerCD"/>
</dbReference>
<sequence length="578" mass="64986">MKSSRQRKSDYLWHRPNTDAIWFSRAVPKRLWASEGKRVIQKSLGTTDRREAQALARRLASELDQRWGLLPGTGTQLAQARAPLDHELDEAAVVLGYELPLTDADAGRRTLAGKGRHMYQAHVNYVRSDLEEQIRATATGDDALVRDLAAEAMAAFGVELDRTSDSYRELVDRLNGARLANLKAQHARNMGELDVVVASPVVERVRQRERDKAKPGETLLELFDKYADHRLAEDGKRSDTLAQDRKIIEQFAGFVGPDRSIQSIKPEHVREYRDVLRQLPPKWSERTDMRELSMREAAAKARAHDLPCLALTTINKHLSTISPLFAWLIEERWDVANPCTGLHFKRVKGKNPRPPFGTARLNAVLASPLFTGFQADGKEHRPGNMRANDWRYWIPMLCLFTGMRVGEAAQLRTEDVTQHDSGVWVIDIHHKPEKGQTTKAGQSRATVAHSKLVELGFVEFVEGRRSAGGDSRLFPELVANERDQIGAKPSEFWRDYLTRIKIKAGRDGLGAHSFRHELADRLRDEVGLVDDQVAVALGHDQKSTTAGYGTVRQGTVKFLAPAMEQVRFDGVDFSHLTA</sequence>
<keyword evidence="4" id="KW-0233">DNA recombination</keyword>
<dbReference type="PROSITE" id="PS51900">
    <property type="entry name" value="CB"/>
    <property type="match status" value="1"/>
</dbReference>
<dbReference type="SUPFAM" id="SSF56349">
    <property type="entry name" value="DNA breaking-rejoining enzymes"/>
    <property type="match status" value="1"/>
</dbReference>
<evidence type="ECO:0000256" key="5">
    <source>
        <dbReference type="PROSITE-ProRule" id="PRU01248"/>
    </source>
</evidence>
<feature type="domain" description="Core-binding (CB)" evidence="7">
    <location>
        <begin position="217"/>
        <end position="329"/>
    </location>
</feature>
<accession>A0ABV3R7N0</accession>
<keyword evidence="2" id="KW-0229">DNA integration</keyword>
<evidence type="ECO:0000313" key="8">
    <source>
        <dbReference type="EMBL" id="MEW9854101.1"/>
    </source>
</evidence>
<protein>
    <submittedName>
        <fullName evidence="8">Tyrosine-type recombinase/integrase</fullName>
    </submittedName>
</protein>
<dbReference type="InterPro" id="IPR013762">
    <property type="entry name" value="Integrase-like_cat_sf"/>
</dbReference>
<dbReference type="InterPro" id="IPR011010">
    <property type="entry name" value="DNA_brk_join_enz"/>
</dbReference>
<organism evidence="8 9">
    <name type="scientific">Novosphingobium rhizovicinum</name>
    <dbReference type="NCBI Taxonomy" id="3228928"/>
    <lineage>
        <taxon>Bacteria</taxon>
        <taxon>Pseudomonadati</taxon>
        <taxon>Pseudomonadota</taxon>
        <taxon>Alphaproteobacteria</taxon>
        <taxon>Sphingomonadales</taxon>
        <taxon>Sphingomonadaceae</taxon>
        <taxon>Novosphingobium</taxon>
    </lineage>
</organism>
<keyword evidence="3 5" id="KW-0238">DNA-binding</keyword>
<dbReference type="Pfam" id="PF20172">
    <property type="entry name" value="DUF6538"/>
    <property type="match status" value="1"/>
</dbReference>
<dbReference type="InterPro" id="IPR002104">
    <property type="entry name" value="Integrase_catalytic"/>
</dbReference>
<dbReference type="Pfam" id="PF00589">
    <property type="entry name" value="Phage_integrase"/>
    <property type="match status" value="1"/>
</dbReference>
<dbReference type="Gene3D" id="1.10.150.130">
    <property type="match status" value="1"/>
</dbReference>
<evidence type="ECO:0000259" key="6">
    <source>
        <dbReference type="PROSITE" id="PS51898"/>
    </source>
</evidence>
<comment type="similarity">
    <text evidence="1">Belongs to the 'phage' integrase family.</text>
</comment>
<dbReference type="PANTHER" id="PTHR30349:SF64">
    <property type="entry name" value="PROPHAGE INTEGRASE INTD-RELATED"/>
    <property type="match status" value="1"/>
</dbReference>
<dbReference type="PANTHER" id="PTHR30349">
    <property type="entry name" value="PHAGE INTEGRASE-RELATED"/>
    <property type="match status" value="1"/>
</dbReference>
<dbReference type="PROSITE" id="PS51898">
    <property type="entry name" value="TYR_RECOMBINASE"/>
    <property type="match status" value="1"/>
</dbReference>
<evidence type="ECO:0000256" key="4">
    <source>
        <dbReference type="ARBA" id="ARBA00023172"/>
    </source>
</evidence>
<evidence type="ECO:0000256" key="1">
    <source>
        <dbReference type="ARBA" id="ARBA00008857"/>
    </source>
</evidence>
<evidence type="ECO:0000256" key="2">
    <source>
        <dbReference type="ARBA" id="ARBA00022908"/>
    </source>
</evidence>
<proteinExistence type="inferred from homology"/>